<dbReference type="Pfam" id="PF03328">
    <property type="entry name" value="HpcH_HpaI"/>
    <property type="match status" value="1"/>
</dbReference>
<name>A0ABP0IKW3_9DINO</name>
<dbReference type="CDD" id="cd07197">
    <property type="entry name" value="nitrilase"/>
    <property type="match status" value="1"/>
</dbReference>
<dbReference type="InterPro" id="IPR040442">
    <property type="entry name" value="Pyrv_kinase-like_dom_sf"/>
</dbReference>
<dbReference type="PANTHER" id="PTHR30502">
    <property type="entry name" value="2-KETO-3-DEOXY-L-RHAMNONATE ALDOLASE"/>
    <property type="match status" value="1"/>
</dbReference>
<dbReference type="SUPFAM" id="SSF51621">
    <property type="entry name" value="Phosphoenolpyruvate/pyruvate domain"/>
    <property type="match status" value="1"/>
</dbReference>
<dbReference type="Gene3D" id="3.60.110.10">
    <property type="entry name" value="Carbon-nitrogen hydrolase"/>
    <property type="match status" value="1"/>
</dbReference>
<evidence type="ECO:0000259" key="4">
    <source>
        <dbReference type="PROSITE" id="PS50263"/>
    </source>
</evidence>
<dbReference type="Pfam" id="PF00795">
    <property type="entry name" value="CN_hydrolase"/>
    <property type="match status" value="1"/>
</dbReference>
<dbReference type="SUPFAM" id="SSF56317">
    <property type="entry name" value="Carbon-nitrogen hydrolase"/>
    <property type="match status" value="1"/>
</dbReference>
<comment type="similarity">
    <text evidence="1">Belongs to the HpcH/HpaI aldolase family.</text>
</comment>
<dbReference type="PROSITE" id="PS50263">
    <property type="entry name" value="CN_HYDROLASE"/>
    <property type="match status" value="1"/>
</dbReference>
<dbReference type="SMART" id="SM00564">
    <property type="entry name" value="PQQ"/>
    <property type="match status" value="4"/>
</dbReference>
<dbReference type="InterPro" id="IPR036526">
    <property type="entry name" value="C-N_Hydrolase_sf"/>
</dbReference>
<reference evidence="5 6" key="1">
    <citation type="submission" date="2024-02" db="EMBL/GenBank/DDBJ databases">
        <authorList>
            <person name="Chen Y."/>
            <person name="Shah S."/>
            <person name="Dougan E. K."/>
            <person name="Thang M."/>
            <person name="Chan C."/>
        </authorList>
    </citation>
    <scope>NUCLEOTIDE SEQUENCE [LARGE SCALE GENOMIC DNA]</scope>
</reference>
<dbReference type="PANTHER" id="PTHR30502:SF0">
    <property type="entry name" value="PHOSPHOENOLPYRUVATE CARBOXYLASE FAMILY PROTEIN"/>
    <property type="match status" value="1"/>
</dbReference>
<accession>A0ABP0IKW3</accession>
<keyword evidence="2" id="KW-0479">Metal-binding</keyword>
<dbReference type="InterPro" id="IPR015943">
    <property type="entry name" value="WD40/YVTN_repeat-like_dom_sf"/>
</dbReference>
<comment type="caution">
    <text evidence="5">The sequence shown here is derived from an EMBL/GenBank/DDBJ whole genome shotgun (WGS) entry which is preliminary data.</text>
</comment>
<sequence length="1488" mass="161255">MLITNLGGAAQLGRDVINQPVETVGLQCGPSQFFFGPEDNLAGCRIDADDVAGFAKRDAEAPALPNRKSMVPRVRSEHVSCCVDELPRAVLRATESLQEADVIVVGDEANLLAVRLFGSTKAGLPGEFPDFGLGVPTHRKQDAIEQVPTNAEQNIRLVFARVVAAKQSVPLRPLHSVDLCVVPGGDVVGSDLLGEFPEPAELQPDIAHHTGVWCPPGEILIGEVVLDPPECVLEVQGMKRDIERIGDALFDESTLQTAGSAAPERMNNPTTSCPCCCRSIAAAELSTPRLPIFGGGLVALAFFAAGLAAVHADDRSQLSLTWERSLEAERRFSDLLADFAAEEWESVVAGLENLRSLDAERLVEIEPGRFLSGRLAARVIAGRLPEAGRNLLQTQLGADAVLLQQSGRPDRPESWRRLLGDYFGVSETEPVISALAQDAWLRGDLDLARRYWTWLSDGATESAPTRWMLRSPRAALPAADIGAWLILCDLFDQRPRTARQRLKAFRLRFPEAEGRLGERTGLWGDLLEQVIEQSLDWPAFTSDPGVLPRPPAVSVIDLVRLRWREQAEFGLRANPRRAWAAGPIEKSRQVWPSLVDGVVIVPFTDRVRVLDTRTGRPAWPSGLPGDQGAVWVEPHSTDDASEAGNAAGALSPDRTMWVGRVGPGWLQPGEEPSRRDSKLVAIDLNAEGRVAWIRYAKDLFPEGRWCFSGVPLITTDSVIVTMRGTGRGLQLALVCLDVATGDVRWSRQPGAVVARPQSRPVLGLERLSAGWEATYWNVDGRMLLAVETTSGRLRWMTVLSSTRAARDSQEVFAQGQPKSFFDAGRLYVVDERAHVHAVDPETGARFWSTEIDDVVKVVVGVCDDVLIVAGNRLWGIDILTGRVNWRQGFDDPEGWIVGQPALVGRTILAPTRDELWSVDAWSGAFRQRRVLAPFFGPILGNLSVSESTLMTTHGAGLSCFEVEISRAGSAGASLVAFPECALTGYCFESLEEARPVAQAIPGPATEAMAAVCREAGCFAIFGMLEASGDDVFNAAVLVGPEGVVASYRKVHMPFLGIDRFASYGDRPFAVHEAGDVRLGMLICYDGAFPEAPRCLALQGADLIVLPTNWPPGAECLAESSIATRAMENAIYFMAVNRVGIERGVNFIGRSSICGPQGKVLAVGSASTEEILYADIDVSAARQKQIVRVPGKHIIDRIADRRPEMYGPVVEPHDLPRPRDLETEMRTNSVKAALRAGQPQVGTWLSLGNMAATRVLARVGFPWLTVDLEHSPIDWSEAANLFGAIADAGCIPLARVPEGRHDHIKRVLDAGAYGIVVPMVDTVEQAEAAIAAAKYPPVGNRSVGGSLHAMNFGAAAGDYYTKANDEILVVLQTESPQGVENAEEIYSLPGVDAIFVGPNDLKAQMRSKEGADPTPEQFEEMLQRVLTTGKKCGTPVGLHVQSVEVVQQRIAEGWQFIALGSDLRMMVSQAQQMTSALNLTPAQADLARY</sequence>
<dbReference type="InterPro" id="IPR002372">
    <property type="entry name" value="PQQ_rpt_dom"/>
</dbReference>
<dbReference type="InterPro" id="IPR011047">
    <property type="entry name" value="Quinoprotein_ADH-like_sf"/>
</dbReference>
<feature type="domain" description="CN hydrolase" evidence="4">
    <location>
        <begin position="938"/>
        <end position="1177"/>
    </location>
</feature>
<evidence type="ECO:0000313" key="6">
    <source>
        <dbReference type="Proteomes" id="UP001642464"/>
    </source>
</evidence>
<dbReference type="InterPro" id="IPR015813">
    <property type="entry name" value="Pyrv/PenolPyrv_kinase-like_dom"/>
</dbReference>
<dbReference type="InterPro" id="IPR003010">
    <property type="entry name" value="C-N_Hydrolase"/>
</dbReference>
<dbReference type="Gene3D" id="3.20.20.60">
    <property type="entry name" value="Phosphoenolpyruvate-binding domains"/>
    <property type="match status" value="1"/>
</dbReference>
<gene>
    <name evidence="5" type="ORF">SCF082_LOCUS7372</name>
</gene>
<dbReference type="EMBL" id="CAXAMM010004120">
    <property type="protein sequence ID" value="CAK9002501.1"/>
    <property type="molecule type" value="Genomic_DNA"/>
</dbReference>
<evidence type="ECO:0000256" key="3">
    <source>
        <dbReference type="ARBA" id="ARBA00023239"/>
    </source>
</evidence>
<dbReference type="InterPro" id="IPR018391">
    <property type="entry name" value="PQQ_b-propeller_rpt"/>
</dbReference>
<organism evidence="5 6">
    <name type="scientific">Durusdinium trenchii</name>
    <dbReference type="NCBI Taxonomy" id="1381693"/>
    <lineage>
        <taxon>Eukaryota</taxon>
        <taxon>Sar</taxon>
        <taxon>Alveolata</taxon>
        <taxon>Dinophyceae</taxon>
        <taxon>Suessiales</taxon>
        <taxon>Symbiodiniaceae</taxon>
        <taxon>Durusdinium</taxon>
    </lineage>
</organism>
<dbReference type="SUPFAM" id="SSF50998">
    <property type="entry name" value="Quinoprotein alcohol dehydrogenase-like"/>
    <property type="match status" value="1"/>
</dbReference>
<keyword evidence="3" id="KW-0456">Lyase</keyword>
<evidence type="ECO:0000313" key="5">
    <source>
        <dbReference type="EMBL" id="CAK9002501.1"/>
    </source>
</evidence>
<protein>
    <submittedName>
        <fullName evidence="5">Nitrilase (PaNit)</fullName>
    </submittedName>
</protein>
<proteinExistence type="inferred from homology"/>
<evidence type="ECO:0000256" key="1">
    <source>
        <dbReference type="ARBA" id="ARBA00005568"/>
    </source>
</evidence>
<dbReference type="Gene3D" id="2.130.10.10">
    <property type="entry name" value="YVTN repeat-like/Quinoprotein amine dehydrogenase"/>
    <property type="match status" value="1"/>
</dbReference>
<dbReference type="InterPro" id="IPR005000">
    <property type="entry name" value="Aldolase/citrate-lyase_domain"/>
</dbReference>
<dbReference type="Pfam" id="PF13360">
    <property type="entry name" value="PQQ_2"/>
    <property type="match status" value="1"/>
</dbReference>
<evidence type="ECO:0000256" key="2">
    <source>
        <dbReference type="ARBA" id="ARBA00022723"/>
    </source>
</evidence>
<dbReference type="InterPro" id="IPR050251">
    <property type="entry name" value="HpcH-HpaI_aldolase"/>
</dbReference>
<keyword evidence="6" id="KW-1185">Reference proteome</keyword>
<dbReference type="Proteomes" id="UP001642464">
    <property type="component" value="Unassembled WGS sequence"/>
</dbReference>